<dbReference type="Pfam" id="PF09957">
    <property type="entry name" value="VapB_antitoxin"/>
    <property type="match status" value="1"/>
</dbReference>
<name>A0ABY8WCZ3_9ACTN</name>
<accession>A0ABY8WCZ3</accession>
<organism evidence="1 2">
    <name type="scientific">Actinoplanes oblitus</name>
    <dbReference type="NCBI Taxonomy" id="3040509"/>
    <lineage>
        <taxon>Bacteria</taxon>
        <taxon>Bacillati</taxon>
        <taxon>Actinomycetota</taxon>
        <taxon>Actinomycetes</taxon>
        <taxon>Micromonosporales</taxon>
        <taxon>Micromonosporaceae</taxon>
        <taxon>Actinoplanes</taxon>
    </lineage>
</organism>
<evidence type="ECO:0000313" key="1">
    <source>
        <dbReference type="EMBL" id="WIM93585.1"/>
    </source>
</evidence>
<keyword evidence="2" id="KW-1185">Reference proteome</keyword>
<dbReference type="RefSeq" id="WP_284914793.1">
    <property type="nucleotide sequence ID" value="NZ_CP126980.1"/>
</dbReference>
<dbReference type="InterPro" id="IPR019239">
    <property type="entry name" value="VapB_antitoxin"/>
</dbReference>
<proteinExistence type="predicted"/>
<protein>
    <submittedName>
        <fullName evidence="1">Type II toxin-antitoxin system VapB family antitoxin</fullName>
    </submittedName>
</protein>
<evidence type="ECO:0000313" key="2">
    <source>
        <dbReference type="Proteomes" id="UP001240150"/>
    </source>
</evidence>
<gene>
    <name evidence="1" type="ORF">ACTOB_005568</name>
</gene>
<sequence>MTAADLHLLAAALRADSADVASCTRVLTTVLRDALPPGLVGVDHRRTLADRMRGRPGLPVALTVTTPDEQLVLRQTGHGVHAEIRRVVHGVTIKRTTVDLDDWLLALAAVLSGLATRSAAAREALTRLLG</sequence>
<reference evidence="1 2" key="1">
    <citation type="submission" date="2023-06" db="EMBL/GenBank/DDBJ databases">
        <authorList>
            <person name="Yushchuk O."/>
            <person name="Binda E."/>
            <person name="Ruckert-Reed C."/>
            <person name="Fedorenko V."/>
            <person name="Kalinowski J."/>
            <person name="Marinelli F."/>
        </authorList>
    </citation>
    <scope>NUCLEOTIDE SEQUENCE [LARGE SCALE GENOMIC DNA]</scope>
    <source>
        <strain evidence="1 2">NRRL 3884</strain>
    </source>
</reference>
<dbReference type="Proteomes" id="UP001240150">
    <property type="component" value="Chromosome"/>
</dbReference>
<dbReference type="EMBL" id="CP126980">
    <property type="protein sequence ID" value="WIM93585.1"/>
    <property type="molecule type" value="Genomic_DNA"/>
</dbReference>